<dbReference type="InterPro" id="IPR039420">
    <property type="entry name" value="WalR-like"/>
</dbReference>
<feature type="domain" description="HTH luxR-type" evidence="5">
    <location>
        <begin position="144"/>
        <end position="209"/>
    </location>
</feature>
<keyword evidence="4" id="KW-0597">Phosphoprotein</keyword>
<keyword evidence="8" id="KW-1185">Reference proteome</keyword>
<dbReference type="InterPro" id="IPR011006">
    <property type="entry name" value="CheY-like_superfamily"/>
</dbReference>
<evidence type="ECO:0000313" key="8">
    <source>
        <dbReference type="Proteomes" id="UP000652013"/>
    </source>
</evidence>
<sequence length="212" mass="22217">MINLFVVAEVAVYREALVTALGGAPGMRVCGTAPRCSRLGADLTEYRPAVMLVDAPNLEGATGLTASPSADGGLRVVVLGVSETEGEIVACAEAGASGYLTRNGTMADLVATIESVARDELHCPPRIAGALIRRVGTLAAERRLTVLGARLTPRELEILTFVTDGLSNREIAGLLSITVATVKNHVHNIFEKLQVSTRAEATARAYDPPPLS</sequence>
<dbReference type="SUPFAM" id="SSF52172">
    <property type="entry name" value="CheY-like"/>
    <property type="match status" value="1"/>
</dbReference>
<gene>
    <name evidence="7" type="ORF">Sya03_32360</name>
</gene>
<dbReference type="SUPFAM" id="SSF46894">
    <property type="entry name" value="C-terminal effector domain of the bipartite response regulators"/>
    <property type="match status" value="1"/>
</dbReference>
<keyword evidence="3" id="KW-0804">Transcription</keyword>
<reference evidence="7" key="1">
    <citation type="submission" date="2021-01" db="EMBL/GenBank/DDBJ databases">
        <title>Whole genome shotgun sequence of Spirilliplanes yamanashiensis NBRC 15828.</title>
        <authorList>
            <person name="Komaki H."/>
            <person name="Tamura T."/>
        </authorList>
    </citation>
    <scope>NUCLEOTIDE SEQUENCE</scope>
    <source>
        <strain evidence="7">NBRC 15828</strain>
    </source>
</reference>
<proteinExistence type="predicted"/>
<feature type="modified residue" description="4-aspartylphosphate" evidence="4">
    <location>
        <position position="54"/>
    </location>
</feature>
<accession>A0A8J4DK16</accession>
<dbReference type="RefSeq" id="WP_203939137.1">
    <property type="nucleotide sequence ID" value="NZ_BAAAGJ010000002.1"/>
</dbReference>
<evidence type="ECO:0000256" key="1">
    <source>
        <dbReference type="ARBA" id="ARBA00023015"/>
    </source>
</evidence>
<comment type="caution">
    <text evidence="7">The sequence shown here is derived from an EMBL/GenBank/DDBJ whole genome shotgun (WGS) entry which is preliminary data.</text>
</comment>
<dbReference type="SMART" id="SM00421">
    <property type="entry name" value="HTH_LUXR"/>
    <property type="match status" value="1"/>
</dbReference>
<dbReference type="PROSITE" id="PS00622">
    <property type="entry name" value="HTH_LUXR_1"/>
    <property type="match status" value="1"/>
</dbReference>
<protein>
    <submittedName>
        <fullName evidence="7">Uncharacterized protein</fullName>
    </submittedName>
</protein>
<dbReference type="AlphaFoldDB" id="A0A8J4DK16"/>
<name>A0A8J4DK16_9ACTN</name>
<dbReference type="InterPro" id="IPR000792">
    <property type="entry name" value="Tscrpt_reg_LuxR_C"/>
</dbReference>
<evidence type="ECO:0000256" key="2">
    <source>
        <dbReference type="ARBA" id="ARBA00023125"/>
    </source>
</evidence>
<evidence type="ECO:0000256" key="3">
    <source>
        <dbReference type="ARBA" id="ARBA00023163"/>
    </source>
</evidence>
<keyword evidence="1" id="KW-0805">Transcription regulation</keyword>
<dbReference type="Proteomes" id="UP000652013">
    <property type="component" value="Unassembled WGS sequence"/>
</dbReference>
<feature type="domain" description="Response regulatory" evidence="6">
    <location>
        <begin position="3"/>
        <end position="117"/>
    </location>
</feature>
<dbReference type="PANTHER" id="PTHR43214">
    <property type="entry name" value="TWO-COMPONENT RESPONSE REGULATOR"/>
    <property type="match status" value="1"/>
</dbReference>
<dbReference type="Pfam" id="PF00196">
    <property type="entry name" value="GerE"/>
    <property type="match status" value="1"/>
</dbReference>
<dbReference type="EMBL" id="BOOY01000025">
    <property type="protein sequence ID" value="GIJ03884.1"/>
    <property type="molecule type" value="Genomic_DNA"/>
</dbReference>
<organism evidence="7 8">
    <name type="scientific">Spirilliplanes yamanashiensis</name>
    <dbReference type="NCBI Taxonomy" id="42233"/>
    <lineage>
        <taxon>Bacteria</taxon>
        <taxon>Bacillati</taxon>
        <taxon>Actinomycetota</taxon>
        <taxon>Actinomycetes</taxon>
        <taxon>Micromonosporales</taxon>
        <taxon>Micromonosporaceae</taxon>
        <taxon>Spirilliplanes</taxon>
    </lineage>
</organism>
<dbReference type="PANTHER" id="PTHR43214:SF24">
    <property type="entry name" value="TRANSCRIPTIONAL REGULATORY PROTEIN NARL-RELATED"/>
    <property type="match status" value="1"/>
</dbReference>
<dbReference type="InterPro" id="IPR001789">
    <property type="entry name" value="Sig_transdc_resp-reg_receiver"/>
</dbReference>
<keyword evidence="2" id="KW-0238">DNA-binding</keyword>
<dbReference type="PRINTS" id="PR00038">
    <property type="entry name" value="HTHLUXR"/>
</dbReference>
<evidence type="ECO:0000256" key="4">
    <source>
        <dbReference type="PROSITE-ProRule" id="PRU00169"/>
    </source>
</evidence>
<evidence type="ECO:0000313" key="7">
    <source>
        <dbReference type="EMBL" id="GIJ03884.1"/>
    </source>
</evidence>
<dbReference type="PROSITE" id="PS50110">
    <property type="entry name" value="RESPONSE_REGULATORY"/>
    <property type="match status" value="1"/>
</dbReference>
<dbReference type="CDD" id="cd06170">
    <property type="entry name" value="LuxR_C_like"/>
    <property type="match status" value="1"/>
</dbReference>
<dbReference type="PROSITE" id="PS50043">
    <property type="entry name" value="HTH_LUXR_2"/>
    <property type="match status" value="1"/>
</dbReference>
<dbReference type="Gene3D" id="3.40.50.2300">
    <property type="match status" value="1"/>
</dbReference>
<dbReference type="GO" id="GO:0000160">
    <property type="term" value="P:phosphorelay signal transduction system"/>
    <property type="evidence" value="ECO:0007669"/>
    <property type="project" value="InterPro"/>
</dbReference>
<evidence type="ECO:0000259" key="6">
    <source>
        <dbReference type="PROSITE" id="PS50110"/>
    </source>
</evidence>
<evidence type="ECO:0000259" key="5">
    <source>
        <dbReference type="PROSITE" id="PS50043"/>
    </source>
</evidence>
<dbReference type="InterPro" id="IPR016032">
    <property type="entry name" value="Sig_transdc_resp-reg_C-effctor"/>
</dbReference>
<dbReference type="GO" id="GO:0003677">
    <property type="term" value="F:DNA binding"/>
    <property type="evidence" value="ECO:0007669"/>
    <property type="project" value="UniProtKB-KW"/>
</dbReference>
<dbReference type="GO" id="GO:0006355">
    <property type="term" value="P:regulation of DNA-templated transcription"/>
    <property type="evidence" value="ECO:0007669"/>
    <property type="project" value="InterPro"/>
</dbReference>